<dbReference type="Pfam" id="PF08388">
    <property type="entry name" value="GIIM"/>
    <property type="match status" value="1"/>
</dbReference>
<dbReference type="AlphaFoldDB" id="A0A060D3E1"/>
<proteinExistence type="predicted"/>
<dbReference type="GeneID" id="19592200"/>
<evidence type="ECO:0000259" key="1">
    <source>
        <dbReference type="Pfam" id="PF08388"/>
    </source>
</evidence>
<name>A0A060D3E1_9RHOD</name>
<reference evidence="2" key="1">
    <citation type="journal article" date="2014" name="Sci. Rep.">
        <title>Minimally destructive sampling of type specimens of Pyropia (Bangiales, Rhodophyta) recovers complete plastid and mitochondrial genomes.</title>
        <authorList>
            <person name="Hughey J.R."/>
            <person name="Gabrielson P.W."/>
            <person name="Rohmer L."/>
            <person name="Tortolani J."/>
            <person name="Silva M."/>
            <person name="Miller K.A."/>
            <person name="Young J.D."/>
            <person name="Martell C."/>
            <person name="Ruediger E."/>
        </authorList>
    </citation>
    <scope>NUCLEOTIDE SEQUENCE</scope>
</reference>
<organism evidence="2">
    <name type="scientific">Pyropia fucicola</name>
    <dbReference type="NCBI Taxonomy" id="144551"/>
    <lineage>
        <taxon>Eukaryota</taxon>
        <taxon>Rhodophyta</taxon>
        <taxon>Bangiophyceae</taxon>
        <taxon>Bangiales</taxon>
        <taxon>Bangiaceae</taxon>
        <taxon>Pyropia</taxon>
    </lineage>
</organism>
<accession>A0A060D3E1</accession>
<gene>
    <name evidence="2" type="primary">orf546</name>
</gene>
<sequence length="125" mass="14385">MSSGLSQKVLISKLAPVIIGWTRYFAVCNATKTCSFCSMHTFYLLKKWSQKKNQSGIGGLKHWIQTDSANWVFGLTEEDKIIKLNRHDQTNIIVSTKVYQDSSRMMVELSIDLKDYLQITNTVRY</sequence>
<protein>
    <recommendedName>
        <fullName evidence="1">Group II intron maturase-specific domain-containing protein</fullName>
    </recommendedName>
</protein>
<dbReference type="EMBL" id="KJ708762">
    <property type="protein sequence ID" value="AIB08104.1"/>
    <property type="molecule type" value="Genomic_DNA"/>
</dbReference>
<evidence type="ECO:0000313" key="2">
    <source>
        <dbReference type="EMBL" id="AIB08104.1"/>
    </source>
</evidence>
<feature type="domain" description="Group II intron maturase-specific" evidence="1">
    <location>
        <begin position="3"/>
        <end position="54"/>
    </location>
</feature>
<geneLocation type="mitochondrion" evidence="2"/>
<keyword evidence="2" id="KW-0496">Mitochondrion</keyword>
<dbReference type="InterPro" id="IPR013597">
    <property type="entry name" value="Mat_intron_G2"/>
</dbReference>
<dbReference type="RefSeq" id="YP_009040884.1">
    <property type="nucleotide sequence ID" value="NC_024288.1"/>
</dbReference>